<comment type="caution">
    <text evidence="3">The sequence shown here is derived from an EMBL/GenBank/DDBJ whole genome shotgun (WGS) entry which is preliminary data.</text>
</comment>
<evidence type="ECO:0000259" key="2">
    <source>
        <dbReference type="Pfam" id="PF13456"/>
    </source>
</evidence>
<dbReference type="AlphaFoldDB" id="A0AAW2DZ25"/>
<dbReference type="EMBL" id="JAZDWU010000001">
    <property type="protein sequence ID" value="KAL0015359.1"/>
    <property type="molecule type" value="Genomic_DNA"/>
</dbReference>
<feature type="compositionally biased region" description="Polar residues" evidence="1">
    <location>
        <begin position="9"/>
        <end position="21"/>
    </location>
</feature>
<dbReference type="Pfam" id="PF13456">
    <property type="entry name" value="RVT_3"/>
    <property type="match status" value="1"/>
</dbReference>
<keyword evidence="4" id="KW-1185">Reference proteome</keyword>
<dbReference type="InterPro" id="IPR002156">
    <property type="entry name" value="RNaseH_domain"/>
</dbReference>
<evidence type="ECO:0000313" key="3">
    <source>
        <dbReference type="EMBL" id="KAL0015359.1"/>
    </source>
</evidence>
<evidence type="ECO:0000256" key="1">
    <source>
        <dbReference type="SAM" id="MobiDB-lite"/>
    </source>
</evidence>
<name>A0AAW2DZ25_9ROSI</name>
<evidence type="ECO:0000313" key="4">
    <source>
        <dbReference type="Proteomes" id="UP001459277"/>
    </source>
</evidence>
<organism evidence="3 4">
    <name type="scientific">Lithocarpus litseifolius</name>
    <dbReference type="NCBI Taxonomy" id="425828"/>
    <lineage>
        <taxon>Eukaryota</taxon>
        <taxon>Viridiplantae</taxon>
        <taxon>Streptophyta</taxon>
        <taxon>Embryophyta</taxon>
        <taxon>Tracheophyta</taxon>
        <taxon>Spermatophyta</taxon>
        <taxon>Magnoliopsida</taxon>
        <taxon>eudicotyledons</taxon>
        <taxon>Gunneridae</taxon>
        <taxon>Pentapetalae</taxon>
        <taxon>rosids</taxon>
        <taxon>fabids</taxon>
        <taxon>Fagales</taxon>
        <taxon>Fagaceae</taxon>
        <taxon>Lithocarpus</taxon>
    </lineage>
</organism>
<dbReference type="GO" id="GO:0003676">
    <property type="term" value="F:nucleic acid binding"/>
    <property type="evidence" value="ECO:0007669"/>
    <property type="project" value="InterPro"/>
</dbReference>
<dbReference type="GO" id="GO:0004523">
    <property type="term" value="F:RNA-DNA hybrid ribonuclease activity"/>
    <property type="evidence" value="ECO:0007669"/>
    <property type="project" value="InterPro"/>
</dbReference>
<accession>A0AAW2DZ25</accession>
<proteinExistence type="predicted"/>
<dbReference type="Proteomes" id="UP001459277">
    <property type="component" value="Unassembled WGS sequence"/>
</dbReference>
<sequence length="177" mass="19088">MDLKDVTCGPSNKPNGSQGTKKGSWIRLPHKPKENIEVEAQRSGVGMKCKTKGADGSKEGGVENEKKQKMEEETKKLKTPKEGRVVGACSKKIMAPLGAMETEAKAFEFGLQFVRDILIHDLVLEGDSLVIVNALMEASPPLASVAAVLYNVSQFPISSVVWSSLIFVGKATGQPIY</sequence>
<gene>
    <name evidence="3" type="ORF">SO802_002428</name>
</gene>
<feature type="compositionally biased region" description="Basic and acidic residues" evidence="1">
    <location>
        <begin position="52"/>
        <end position="80"/>
    </location>
</feature>
<protein>
    <recommendedName>
        <fullName evidence="2">RNase H type-1 domain-containing protein</fullName>
    </recommendedName>
</protein>
<feature type="region of interest" description="Disordered" evidence="1">
    <location>
        <begin position="1"/>
        <end position="80"/>
    </location>
</feature>
<feature type="domain" description="RNase H type-1" evidence="2">
    <location>
        <begin position="82"/>
        <end position="153"/>
    </location>
</feature>
<feature type="compositionally biased region" description="Basic and acidic residues" evidence="1">
    <location>
        <begin position="31"/>
        <end position="40"/>
    </location>
</feature>
<reference evidence="3 4" key="1">
    <citation type="submission" date="2024-01" db="EMBL/GenBank/DDBJ databases">
        <title>A telomere-to-telomere, gap-free genome of sweet tea (Lithocarpus litseifolius).</title>
        <authorList>
            <person name="Zhou J."/>
        </authorList>
    </citation>
    <scope>NUCLEOTIDE SEQUENCE [LARGE SCALE GENOMIC DNA]</scope>
    <source>
        <strain evidence="3">Zhou-2022a</strain>
        <tissue evidence="3">Leaf</tissue>
    </source>
</reference>